<keyword evidence="1" id="KW-0472">Membrane</keyword>
<keyword evidence="1" id="KW-1133">Transmembrane helix</keyword>
<dbReference type="OrthoDB" id="1445360at2"/>
<dbReference type="RefSeq" id="WP_066250931.1">
    <property type="nucleotide sequence ID" value="NZ_VSKL01000003.1"/>
</dbReference>
<keyword evidence="1" id="KW-0812">Transmembrane</keyword>
<dbReference type="EMBL" id="VSKL01000003">
    <property type="protein sequence ID" value="TYB72788.1"/>
    <property type="molecule type" value="Genomic_DNA"/>
</dbReference>
<feature type="transmembrane region" description="Helical" evidence="1">
    <location>
        <begin position="36"/>
        <end position="56"/>
    </location>
</feature>
<proteinExistence type="predicted"/>
<reference evidence="2 3" key="1">
    <citation type="submission" date="2019-08" db="EMBL/GenBank/DDBJ databases">
        <title>Genomes of Antarctic Bizionia species.</title>
        <authorList>
            <person name="Bowman J.P."/>
        </authorList>
    </citation>
    <scope>NUCLEOTIDE SEQUENCE [LARGE SCALE GENOMIC DNA]</scope>
    <source>
        <strain evidence="2 3">APA-1</strain>
    </source>
</reference>
<evidence type="ECO:0000313" key="2">
    <source>
        <dbReference type="EMBL" id="TYB72788.1"/>
    </source>
</evidence>
<gene>
    <name evidence="2" type="ORF">ES675_09585</name>
</gene>
<keyword evidence="3" id="KW-1185">Reference proteome</keyword>
<evidence type="ECO:0000313" key="3">
    <source>
        <dbReference type="Proteomes" id="UP000324358"/>
    </source>
</evidence>
<organism evidence="2 3">
    <name type="scientific">Bizionia algoritergicola</name>
    <dbReference type="NCBI Taxonomy" id="291187"/>
    <lineage>
        <taxon>Bacteria</taxon>
        <taxon>Pseudomonadati</taxon>
        <taxon>Bacteroidota</taxon>
        <taxon>Flavobacteriia</taxon>
        <taxon>Flavobacteriales</taxon>
        <taxon>Flavobacteriaceae</taxon>
        <taxon>Bizionia</taxon>
    </lineage>
</organism>
<dbReference type="Proteomes" id="UP000324358">
    <property type="component" value="Unassembled WGS sequence"/>
</dbReference>
<feature type="transmembrane region" description="Helical" evidence="1">
    <location>
        <begin position="12"/>
        <end position="30"/>
    </location>
</feature>
<evidence type="ECO:0000256" key="1">
    <source>
        <dbReference type="SAM" id="Phobius"/>
    </source>
</evidence>
<protein>
    <submittedName>
        <fullName evidence="2">Uncharacterized protein</fullName>
    </submittedName>
</protein>
<dbReference type="AlphaFoldDB" id="A0A5D0QWE2"/>
<sequence>MAKYSSSSSYSNYEAVIASFMILGIGIALTDSLEMIWMKALSIIVSVGIITWIILYRRKNTFVIKFKEDGIVIEYTFTKQTIFFII</sequence>
<accession>A0A5D0QWE2</accession>
<name>A0A5D0QWE2_9FLAO</name>
<comment type="caution">
    <text evidence="2">The sequence shown here is derived from an EMBL/GenBank/DDBJ whole genome shotgun (WGS) entry which is preliminary data.</text>
</comment>